<name>A0A6J6E7A9_9ZZZZ</name>
<dbReference type="AlphaFoldDB" id="A0A6J6E7A9"/>
<dbReference type="InterPro" id="IPR029058">
    <property type="entry name" value="AB_hydrolase_fold"/>
</dbReference>
<evidence type="ECO:0000256" key="1">
    <source>
        <dbReference type="ARBA" id="ARBA00022801"/>
    </source>
</evidence>
<keyword evidence="1" id="KW-0378">Hydrolase</keyword>
<reference evidence="3" key="1">
    <citation type="submission" date="2020-05" db="EMBL/GenBank/DDBJ databases">
        <authorList>
            <person name="Chiriac C."/>
            <person name="Salcher M."/>
            <person name="Ghai R."/>
            <person name="Kavagutti S V."/>
        </authorList>
    </citation>
    <scope>NUCLEOTIDE SEQUENCE</scope>
</reference>
<evidence type="ECO:0000259" key="2">
    <source>
        <dbReference type="Pfam" id="PF00326"/>
    </source>
</evidence>
<dbReference type="GO" id="GO:0008236">
    <property type="term" value="F:serine-type peptidase activity"/>
    <property type="evidence" value="ECO:0007669"/>
    <property type="project" value="InterPro"/>
</dbReference>
<dbReference type="SUPFAM" id="SSF53474">
    <property type="entry name" value="alpha/beta-Hydrolases"/>
    <property type="match status" value="1"/>
</dbReference>
<gene>
    <name evidence="3" type="ORF">UFOPK1726_00322</name>
</gene>
<dbReference type="PANTHER" id="PTHR22946:SF9">
    <property type="entry name" value="POLYKETIDE TRANSFERASE AF380"/>
    <property type="match status" value="1"/>
</dbReference>
<dbReference type="InterPro" id="IPR001375">
    <property type="entry name" value="Peptidase_S9_cat"/>
</dbReference>
<feature type="domain" description="Peptidase S9 prolyl oligopeptidase catalytic" evidence="2">
    <location>
        <begin position="231"/>
        <end position="436"/>
    </location>
</feature>
<proteinExistence type="predicted"/>
<dbReference type="Pfam" id="PF00326">
    <property type="entry name" value="Peptidase_S9"/>
    <property type="match status" value="1"/>
</dbReference>
<dbReference type="Gene3D" id="3.40.50.1820">
    <property type="entry name" value="alpha/beta hydrolase"/>
    <property type="match status" value="1"/>
</dbReference>
<accession>A0A6J6E7A9</accession>
<evidence type="ECO:0000313" key="3">
    <source>
        <dbReference type="EMBL" id="CAB4571706.1"/>
    </source>
</evidence>
<dbReference type="PANTHER" id="PTHR22946">
    <property type="entry name" value="DIENELACTONE HYDROLASE DOMAIN-CONTAINING PROTEIN-RELATED"/>
    <property type="match status" value="1"/>
</dbReference>
<dbReference type="EMBL" id="CAEZTT010000023">
    <property type="protein sequence ID" value="CAB4571706.1"/>
    <property type="molecule type" value="Genomic_DNA"/>
</dbReference>
<sequence length="437" mass="48239">MRKLGFVIAVAFLLAACGGDVAKPKTTYEVLEAQTMALPCSETDPEAKRYLITKSRTPLGAVTASACGYPDSEYGPITVLAISKQGSTGVEVLAESESFWIGNESRFTATDNGWELIGLVGNGFDGDEAVLKLNLANDEFIGSVELLPKPHPVSIKSLMKTELDGRNLKLVRQISATSSYKRYAITYKSGELTISGIMNIPNGDGPFPALVLGHGYIDPRIYTSGRGLAREQDYLAKNGYIVLHTDYRNHAGSDDDPENNIKFRQGYVLDIVNAALALRQSDLPELDDSRIGYLGRSMGGGIGYQAMVAFPYVFNTYVLYAPTSADYADNFNRWGRVAADFAQEVSDTYGLPEDNPEFWAGISALNYFDQVAEPVLIHHGTLDDSCEINWSRRADAELKAQGKDVTLIEYVGEYHAFYRDWTLSMERTIEFLKRTMK</sequence>
<protein>
    <submittedName>
        <fullName evidence="3">Unannotated protein</fullName>
    </submittedName>
</protein>
<organism evidence="3">
    <name type="scientific">freshwater metagenome</name>
    <dbReference type="NCBI Taxonomy" id="449393"/>
    <lineage>
        <taxon>unclassified sequences</taxon>
        <taxon>metagenomes</taxon>
        <taxon>ecological metagenomes</taxon>
    </lineage>
</organism>
<dbReference type="GO" id="GO:0016788">
    <property type="term" value="F:hydrolase activity, acting on ester bonds"/>
    <property type="evidence" value="ECO:0007669"/>
    <property type="project" value="UniProtKB-ARBA"/>
</dbReference>
<dbReference type="PROSITE" id="PS51257">
    <property type="entry name" value="PROKAR_LIPOPROTEIN"/>
    <property type="match status" value="1"/>
</dbReference>
<dbReference type="InterPro" id="IPR050261">
    <property type="entry name" value="FrsA_esterase"/>
</dbReference>
<dbReference type="GO" id="GO:0006508">
    <property type="term" value="P:proteolysis"/>
    <property type="evidence" value="ECO:0007669"/>
    <property type="project" value="InterPro"/>
</dbReference>